<dbReference type="Gene3D" id="2.130.10.130">
    <property type="entry name" value="Integrin alpha, N-terminal"/>
    <property type="match status" value="3"/>
</dbReference>
<dbReference type="Proteomes" id="UP000001880">
    <property type="component" value="Chromosome"/>
</dbReference>
<name>D0LVU8_HALO1</name>
<dbReference type="PROSITE" id="PS50287">
    <property type="entry name" value="SRCR_2"/>
    <property type="match status" value="1"/>
</dbReference>
<evidence type="ECO:0000256" key="1">
    <source>
        <dbReference type="ARBA" id="ARBA00022729"/>
    </source>
</evidence>
<keyword evidence="7" id="KW-1185">Reference proteome</keyword>
<protein>
    <submittedName>
        <fullName evidence="6">Integrin alpha beta-propellor repeat protein</fullName>
    </submittedName>
</protein>
<evidence type="ECO:0000313" key="7">
    <source>
        <dbReference type="Proteomes" id="UP000001880"/>
    </source>
</evidence>
<gene>
    <name evidence="6" type="ordered locus">Hoch_1530</name>
</gene>
<dbReference type="InterPro" id="IPR011043">
    <property type="entry name" value="Gal_Oxase/kelch_b-propeller"/>
</dbReference>
<evidence type="ECO:0000256" key="2">
    <source>
        <dbReference type="ARBA" id="ARBA00022737"/>
    </source>
</evidence>
<keyword evidence="3" id="KW-0325">Glycoprotein</keyword>
<dbReference type="RefSeq" id="WP_012826691.1">
    <property type="nucleotide sequence ID" value="NC_013440.1"/>
</dbReference>
<dbReference type="SUPFAM" id="SSF50965">
    <property type="entry name" value="Galactose oxidase, central domain"/>
    <property type="match status" value="1"/>
</dbReference>
<evidence type="ECO:0000259" key="5">
    <source>
        <dbReference type="PROSITE" id="PS50287"/>
    </source>
</evidence>
<reference evidence="6 7" key="1">
    <citation type="journal article" date="2010" name="Stand. Genomic Sci.">
        <title>Complete genome sequence of Haliangium ochraceum type strain (SMP-2).</title>
        <authorList>
            <consortium name="US DOE Joint Genome Institute (JGI-PGF)"/>
            <person name="Ivanova N."/>
            <person name="Daum C."/>
            <person name="Lang E."/>
            <person name="Abt B."/>
            <person name="Kopitz M."/>
            <person name="Saunders E."/>
            <person name="Lapidus A."/>
            <person name="Lucas S."/>
            <person name="Glavina Del Rio T."/>
            <person name="Nolan M."/>
            <person name="Tice H."/>
            <person name="Copeland A."/>
            <person name="Cheng J.F."/>
            <person name="Chen F."/>
            <person name="Bruce D."/>
            <person name="Goodwin L."/>
            <person name="Pitluck S."/>
            <person name="Mavromatis K."/>
            <person name="Pati A."/>
            <person name="Mikhailova N."/>
            <person name="Chen A."/>
            <person name="Palaniappan K."/>
            <person name="Land M."/>
            <person name="Hauser L."/>
            <person name="Chang Y.J."/>
            <person name="Jeffries C.D."/>
            <person name="Detter J.C."/>
            <person name="Brettin T."/>
            <person name="Rohde M."/>
            <person name="Goker M."/>
            <person name="Bristow J."/>
            <person name="Markowitz V."/>
            <person name="Eisen J.A."/>
            <person name="Hugenholtz P."/>
            <person name="Kyrpides N.C."/>
            <person name="Klenk H.P."/>
        </authorList>
    </citation>
    <scope>NUCLEOTIDE SEQUENCE [LARGE SCALE GENOMIC DNA]</scope>
    <source>
        <strain evidence="7">DSM 14365 / CIP 107738 / JCM 11303 / AJ 13395 / SMP-2</strain>
    </source>
</reference>
<evidence type="ECO:0000256" key="4">
    <source>
        <dbReference type="SAM" id="MobiDB-lite"/>
    </source>
</evidence>
<dbReference type="HOGENOM" id="CLU_246950_0_0_7"/>
<dbReference type="GO" id="GO:0007229">
    <property type="term" value="P:integrin-mediated signaling pathway"/>
    <property type="evidence" value="ECO:0007669"/>
    <property type="project" value="UniProtKB-KW"/>
</dbReference>
<dbReference type="InterPro" id="IPR000742">
    <property type="entry name" value="EGF"/>
</dbReference>
<dbReference type="KEGG" id="hoh:Hoch_1530"/>
<proteinExistence type="predicted"/>
<dbReference type="eggNOG" id="COG3203">
    <property type="taxonomic scope" value="Bacteria"/>
</dbReference>
<evidence type="ECO:0000313" key="6">
    <source>
        <dbReference type="EMBL" id="ACY14082.1"/>
    </source>
</evidence>
<keyword evidence="1" id="KW-0732">Signal</keyword>
<dbReference type="PROSITE" id="PS51470">
    <property type="entry name" value="FG_GAP"/>
    <property type="match status" value="1"/>
</dbReference>
<keyword evidence="2" id="KW-0677">Repeat</keyword>
<dbReference type="InterPro" id="IPR025883">
    <property type="entry name" value="Cadherin-like_domain"/>
</dbReference>
<dbReference type="PANTHER" id="PTHR36220:SF1">
    <property type="entry name" value="GAMMA TUBULIN COMPLEX COMPONENT C-TERMINAL DOMAIN-CONTAINING PROTEIN"/>
    <property type="match status" value="1"/>
</dbReference>
<dbReference type="Pfam" id="PF12733">
    <property type="entry name" value="Cadherin-like"/>
    <property type="match status" value="1"/>
</dbReference>
<accession>D0LVU8</accession>
<dbReference type="InterPro" id="IPR013517">
    <property type="entry name" value="FG-GAP"/>
</dbReference>
<keyword evidence="6" id="KW-0401">Integrin</keyword>
<dbReference type="PANTHER" id="PTHR36220">
    <property type="entry name" value="UNNAMED PRODUCT"/>
    <property type="match status" value="1"/>
</dbReference>
<dbReference type="SMART" id="SM00191">
    <property type="entry name" value="Int_alpha"/>
    <property type="match status" value="6"/>
</dbReference>
<dbReference type="InterPro" id="IPR001190">
    <property type="entry name" value="SRCR"/>
</dbReference>
<dbReference type="InterPro" id="IPR028994">
    <property type="entry name" value="Integrin_alpha_N"/>
</dbReference>
<evidence type="ECO:0000256" key="3">
    <source>
        <dbReference type="ARBA" id="ARBA00023180"/>
    </source>
</evidence>
<dbReference type="SMART" id="SM00181">
    <property type="entry name" value="EGF"/>
    <property type="match status" value="7"/>
</dbReference>
<feature type="domain" description="SRCR" evidence="5">
    <location>
        <begin position="211"/>
        <end position="323"/>
    </location>
</feature>
<feature type="region of interest" description="Disordered" evidence="4">
    <location>
        <begin position="1309"/>
        <end position="1329"/>
    </location>
</feature>
<dbReference type="STRING" id="502025.Hoch_1530"/>
<dbReference type="EMBL" id="CP001804">
    <property type="protein sequence ID" value="ACY14082.1"/>
    <property type="molecule type" value="Genomic_DNA"/>
</dbReference>
<dbReference type="InterPro" id="IPR013519">
    <property type="entry name" value="Int_alpha_beta-p"/>
</dbReference>
<sequence>MALVVASVVWTGCFDPEPGGRTCGPEQECPEGYQCDLTTNMCLDACPPGYATCNGACVNLDRDNGHCGACDNVCEAGELCNGEGACELTCQDGFSECAGACFDLTNNDDHCGACGIVCPAGQTCNGDGTCAIECADGFVECNGACIDPRLDERYCGAEGECTGAAAGVECAEGERCQSGACVPSCLAGQVYCTSEGENGETFGRCIDPNTDREFCGAYDDCEGPLEVGVPCEEGAICNGAGQCALSCQSGLDICNGTCVDLAADRANCGACDNVCEAGKLCNGSGVCELSCQQNLVACDGVCIDPMSDERYCSAELECGMPCAAGELCNGEGACALNCADGFIECGGKCIDPTSDRANCGTCGIACDDGYVCSDSACALSCQSGLDMCGDDDDATCVNVMTDRANCGDCGIECADGYVCDGSGQCALSCQEELVKCGSQCIDPATNREHCGAFGDCNNDPNDGVDGALGDECGGDQVCSPDGCVLDCPGALVNCDGACIDPATNREHCGAFGDCNDQSNDGVEGSSGDECTGDLVCGPDGCVLDCPGNLVNCGGACIDPASNRTFCGAYGDCNDNPDDGVDGSNGAICGAGEICQGAAGCVGTCPEGQRLCGSRCVNSLRDNYACGPLDAACEDLVDCGAGQVCNGVGACATQCGSGLLACDGSCINPTTSLEYCGASGDCISDPGEPCEPGERCDGDACVPSCPFGLSACDGECINPLSDERFCGVEGDCAPNNRGVECEEYASCVGGVCAAFVCPIGSVFCASAGRCVDPRTDSSFCGINADCQGGGICGDGEICDGTGFCRASCQPGFVECNGVCIDPNTDNTFCGASDCESGEVGTVCGPGERCDGQGNCAASCASGFLRCGDRCIDPLTDERQCSVVANCSGVTCDVSDVCVLGQCEAGCSPGEVQCGAECIDPNTDARYCGAAADCVDSGTECPPEAPVCNGEGVCATECADGYQQCGDACVDILSDPQRCGDCDAVCEVGAVCVDGACECPPGLILCDGACVDIATGPATCGALLANLVVVGVTEQELGFDPDQLSYAVDVPISQTTVSVLASPLDPEASVEVNGTPVAGNVFVSVELDGLGEHDITVRVFGAGGGTRLYRLTVHRTDEAFQAAYQNASDASSSDEFGAAIAMSGDTLVVGVPEAGTGGAVYVFRRQTGVWQQDARLPAPVANAEFGASVALDGNVLVVGAPGESVTTSEAGAVYVFYRVFGTWITAARLISDNPDFRERFGVSVAIHGNHLAVGAPFNDIGGSDAGAVYMFAATSGAWTLVGTVNSAEPDSSDHFGASVALRGDVLAVSAPDEDSGATGIGGDPTESGGTDSGAVYVFTRDGDTWGSPVYIKASNTDRDDAFGTSVALADTPLGMRLAVGAPGEDSDATGVGGDQADGSENESGAVYLFVRINGNWLQEVYIKASNTESGDRFGSSVALSANDRDPAFLLVGAPGEDSAATGLGGDQGNGATQSGAAYLFLLGETGWGQSAYVKASNTEGNDEFGSSVAVGANGFASGAPGEDGDDNDVTNSGAVYIFR</sequence>
<dbReference type="Pfam" id="PF14312">
    <property type="entry name" value="FG-GAP_2"/>
    <property type="match status" value="6"/>
</dbReference>
<organism evidence="6 7">
    <name type="scientific">Haliangium ochraceum (strain DSM 14365 / JCM 11303 / SMP-2)</name>
    <dbReference type="NCBI Taxonomy" id="502025"/>
    <lineage>
        <taxon>Bacteria</taxon>
        <taxon>Pseudomonadati</taxon>
        <taxon>Myxococcota</taxon>
        <taxon>Polyangia</taxon>
        <taxon>Haliangiales</taxon>
        <taxon>Kofleriaceae</taxon>
        <taxon>Haliangium</taxon>
    </lineage>
</organism>
<dbReference type="GO" id="GO:0016020">
    <property type="term" value="C:membrane"/>
    <property type="evidence" value="ECO:0007669"/>
    <property type="project" value="InterPro"/>
</dbReference>